<dbReference type="GO" id="GO:0032259">
    <property type="term" value="P:methylation"/>
    <property type="evidence" value="ECO:0007669"/>
    <property type="project" value="UniProtKB-KW"/>
</dbReference>
<dbReference type="SUPFAM" id="SSF53335">
    <property type="entry name" value="S-adenosyl-L-methionine-dependent methyltransferases"/>
    <property type="match status" value="1"/>
</dbReference>
<keyword evidence="4" id="KW-1185">Reference proteome</keyword>
<dbReference type="EMBL" id="CP042914">
    <property type="protein sequence ID" value="QEG42487.1"/>
    <property type="molecule type" value="Genomic_DNA"/>
</dbReference>
<evidence type="ECO:0000313" key="3">
    <source>
        <dbReference type="EMBL" id="QEG42487.1"/>
    </source>
</evidence>
<keyword evidence="3" id="KW-0489">Methyltransferase</keyword>
<evidence type="ECO:0000259" key="2">
    <source>
        <dbReference type="Pfam" id="PF08241"/>
    </source>
</evidence>
<sequence length="231" mass="26312">MKLRSMLHSMLRTPPRPGEQPPRSKHHGLRGWMALELLLHQCEFDSVLDVGSGAGEHAEIFERKGKTVTCIDFGVSVYYAPKTTARTEIIADYYQHDFKTQFDLVWACHVLEHQPNANLFLRKLHSDCREGGWIAITVPPLKHNIVGGHVSLWNGGLLLYQMVLAGFNCRHASVKQYAYNISVVVKKQTIHDLPPLHYDKGDVERLRDFFPDALTEGFDGNISELNWPMHT</sequence>
<dbReference type="InterPro" id="IPR013216">
    <property type="entry name" value="Methyltransf_11"/>
</dbReference>
<keyword evidence="3" id="KW-0808">Transferase</keyword>
<dbReference type="CDD" id="cd02440">
    <property type="entry name" value="AdoMet_MTases"/>
    <property type="match status" value="1"/>
</dbReference>
<dbReference type="OrthoDB" id="9804312at2"/>
<name>A0A5B9QTV9_9BACT</name>
<dbReference type="AlphaFoldDB" id="A0A5B9QTV9"/>
<dbReference type="Gene3D" id="3.40.50.150">
    <property type="entry name" value="Vaccinia Virus protein VP39"/>
    <property type="match status" value="1"/>
</dbReference>
<proteinExistence type="predicted"/>
<gene>
    <name evidence="3" type="ORF">UC8_45260</name>
</gene>
<dbReference type="GO" id="GO:0008757">
    <property type="term" value="F:S-adenosylmethionine-dependent methyltransferase activity"/>
    <property type="evidence" value="ECO:0007669"/>
    <property type="project" value="InterPro"/>
</dbReference>
<dbReference type="Proteomes" id="UP000325286">
    <property type="component" value="Chromosome"/>
</dbReference>
<dbReference type="KEGG" id="rul:UC8_45260"/>
<accession>A0A5B9QTV9</accession>
<feature type="domain" description="Methyltransferase type 11" evidence="2">
    <location>
        <begin position="48"/>
        <end position="136"/>
    </location>
</feature>
<keyword evidence="3" id="KW-0830">Ubiquinone</keyword>
<reference evidence="3 4" key="1">
    <citation type="submission" date="2019-08" db="EMBL/GenBank/DDBJ databases">
        <title>Deep-cultivation of Planctomycetes and their phenomic and genomic characterization uncovers novel biology.</title>
        <authorList>
            <person name="Wiegand S."/>
            <person name="Jogler M."/>
            <person name="Boedeker C."/>
            <person name="Pinto D."/>
            <person name="Vollmers J."/>
            <person name="Rivas-Marin E."/>
            <person name="Kohn T."/>
            <person name="Peeters S.H."/>
            <person name="Heuer A."/>
            <person name="Rast P."/>
            <person name="Oberbeckmann S."/>
            <person name="Bunk B."/>
            <person name="Jeske O."/>
            <person name="Meyerdierks A."/>
            <person name="Storesund J.E."/>
            <person name="Kallscheuer N."/>
            <person name="Luecker S."/>
            <person name="Lage O.M."/>
            <person name="Pohl T."/>
            <person name="Merkel B.J."/>
            <person name="Hornburger P."/>
            <person name="Mueller R.-W."/>
            <person name="Bruemmer F."/>
            <person name="Labrenz M."/>
            <person name="Spormann A.M."/>
            <person name="Op den Camp H."/>
            <person name="Overmann J."/>
            <person name="Amann R."/>
            <person name="Jetten M.S.M."/>
            <person name="Mascher T."/>
            <person name="Medema M.H."/>
            <person name="Devos D.P."/>
            <person name="Kaster A.-K."/>
            <person name="Ovreas L."/>
            <person name="Rohde M."/>
            <person name="Galperin M.Y."/>
            <person name="Jogler C."/>
        </authorList>
    </citation>
    <scope>NUCLEOTIDE SEQUENCE [LARGE SCALE GENOMIC DNA]</scope>
    <source>
        <strain evidence="3 4">UC8</strain>
    </source>
</reference>
<dbReference type="Pfam" id="PF08241">
    <property type="entry name" value="Methyltransf_11"/>
    <property type="match status" value="1"/>
</dbReference>
<evidence type="ECO:0000256" key="1">
    <source>
        <dbReference type="SAM" id="MobiDB-lite"/>
    </source>
</evidence>
<feature type="region of interest" description="Disordered" evidence="1">
    <location>
        <begin position="1"/>
        <end position="27"/>
    </location>
</feature>
<protein>
    <submittedName>
        <fullName evidence="3">Bifunctional 3-demethylubiquinone-9 3-methyltransferase/ 2-octaprenyl-6-hydroxy phenol methylase</fullName>
    </submittedName>
</protein>
<evidence type="ECO:0000313" key="4">
    <source>
        <dbReference type="Proteomes" id="UP000325286"/>
    </source>
</evidence>
<organism evidence="3 4">
    <name type="scientific">Roseimaritima ulvae</name>
    <dbReference type="NCBI Taxonomy" id="980254"/>
    <lineage>
        <taxon>Bacteria</taxon>
        <taxon>Pseudomonadati</taxon>
        <taxon>Planctomycetota</taxon>
        <taxon>Planctomycetia</taxon>
        <taxon>Pirellulales</taxon>
        <taxon>Pirellulaceae</taxon>
        <taxon>Roseimaritima</taxon>
    </lineage>
</organism>
<dbReference type="RefSeq" id="WP_084425952.1">
    <property type="nucleotide sequence ID" value="NZ_CP042914.1"/>
</dbReference>
<dbReference type="InterPro" id="IPR029063">
    <property type="entry name" value="SAM-dependent_MTases_sf"/>
</dbReference>